<dbReference type="AlphaFoldDB" id="A0A941GYY3"/>
<dbReference type="CDD" id="cd00060">
    <property type="entry name" value="FHA"/>
    <property type="match status" value="1"/>
</dbReference>
<dbReference type="SMART" id="SM00240">
    <property type="entry name" value="FHA"/>
    <property type="match status" value="1"/>
</dbReference>
<reference evidence="3" key="1">
    <citation type="submission" date="2021-02" db="EMBL/GenBank/DDBJ databases">
        <title>Metagenome analyses of Stigonema ocellatum DSM 106950, Chlorogloea purpurea SAG 13.99 and Gomphosphaeria aponina DSM 107014.</title>
        <authorList>
            <person name="Marter P."/>
            <person name="Huang S."/>
        </authorList>
    </citation>
    <scope>NUCLEOTIDE SEQUENCE</scope>
    <source>
        <strain evidence="3">JP213</strain>
    </source>
</reference>
<feature type="region of interest" description="Disordered" evidence="1">
    <location>
        <begin position="136"/>
        <end position="158"/>
    </location>
</feature>
<dbReference type="SUPFAM" id="SSF49879">
    <property type="entry name" value="SMAD/FHA domain"/>
    <property type="match status" value="1"/>
</dbReference>
<organism evidence="3 4">
    <name type="scientific">Gomphosphaeria aponina SAG 52.96 = DSM 107014</name>
    <dbReference type="NCBI Taxonomy" id="1521640"/>
    <lineage>
        <taxon>Bacteria</taxon>
        <taxon>Bacillati</taxon>
        <taxon>Cyanobacteriota</taxon>
        <taxon>Cyanophyceae</taxon>
        <taxon>Oscillatoriophycideae</taxon>
        <taxon>Chroococcales</taxon>
        <taxon>Gomphosphaeriaceae</taxon>
        <taxon>Gomphosphaeria</taxon>
    </lineage>
</organism>
<proteinExistence type="predicted"/>
<name>A0A941GYY3_9CHRO</name>
<accession>A0A941GYY3</accession>
<dbReference type="InterPro" id="IPR008984">
    <property type="entry name" value="SMAD_FHA_dom_sf"/>
</dbReference>
<dbReference type="EMBL" id="JADQBC010000115">
    <property type="protein sequence ID" value="MBR8829193.1"/>
    <property type="molecule type" value="Genomic_DNA"/>
</dbReference>
<gene>
    <name evidence="3" type="ORF">DSM107014_15065</name>
</gene>
<dbReference type="Gene3D" id="2.60.200.20">
    <property type="match status" value="1"/>
</dbReference>
<dbReference type="PROSITE" id="PS50006">
    <property type="entry name" value="FHA_DOMAIN"/>
    <property type="match status" value="1"/>
</dbReference>
<dbReference type="Pfam" id="PF12773">
    <property type="entry name" value="DZR"/>
    <property type="match status" value="1"/>
</dbReference>
<sequence>MIVCPKCKHQNPDGATQCEACLEPLPTTTNCPNCGAIVQTDATFCGQCGYNLQPQAEVEEEIPEALEIPEIPATIVTESATLAGKTSETKERQIPSLEKVSMPTTVSPPPPQTEIAATTPASEEVANLIASVLNKENESEPVAPFSTRSQSLPDLEAEEEEEGVKSEATVVTGQATQLQVITAKLLHVQTNKTIDLQQNLSIIHIGKPNEQVPPDIDVSGFPNSDVVSRIHADIRVEGGTYFIEDVGSTNGTYVNHAPLAIGNRHKLRAGDRIALGKEDKVTFIFQMS</sequence>
<evidence type="ECO:0000259" key="2">
    <source>
        <dbReference type="PROSITE" id="PS50006"/>
    </source>
</evidence>
<feature type="domain" description="FHA" evidence="2">
    <location>
        <begin position="203"/>
        <end position="259"/>
    </location>
</feature>
<evidence type="ECO:0000313" key="3">
    <source>
        <dbReference type="EMBL" id="MBR8829193.1"/>
    </source>
</evidence>
<protein>
    <submittedName>
        <fullName evidence="3">FHA domain-containing protein</fullName>
    </submittedName>
</protein>
<comment type="caution">
    <text evidence="3">The sequence shown here is derived from an EMBL/GenBank/DDBJ whole genome shotgun (WGS) entry which is preliminary data.</text>
</comment>
<evidence type="ECO:0000256" key="1">
    <source>
        <dbReference type="SAM" id="MobiDB-lite"/>
    </source>
</evidence>
<dbReference type="Pfam" id="PF00498">
    <property type="entry name" value="FHA"/>
    <property type="match status" value="1"/>
</dbReference>
<dbReference type="Proteomes" id="UP000767446">
    <property type="component" value="Unassembled WGS sequence"/>
</dbReference>
<dbReference type="InterPro" id="IPR000253">
    <property type="entry name" value="FHA_dom"/>
</dbReference>
<evidence type="ECO:0000313" key="4">
    <source>
        <dbReference type="Proteomes" id="UP000767446"/>
    </source>
</evidence>
<dbReference type="InterPro" id="IPR025874">
    <property type="entry name" value="DZR"/>
</dbReference>